<feature type="transmembrane region" description="Helical" evidence="2">
    <location>
        <begin position="102"/>
        <end position="122"/>
    </location>
</feature>
<keyword evidence="2" id="KW-0812">Transmembrane</keyword>
<organism evidence="5 6">
    <name type="scientific">Peribacillus glennii</name>
    <dbReference type="NCBI Taxonomy" id="2303991"/>
    <lineage>
        <taxon>Bacteria</taxon>
        <taxon>Bacillati</taxon>
        <taxon>Bacillota</taxon>
        <taxon>Bacilli</taxon>
        <taxon>Bacillales</taxon>
        <taxon>Bacillaceae</taxon>
        <taxon>Peribacillus</taxon>
    </lineage>
</organism>
<proteinExistence type="predicted"/>
<dbReference type="SMART" id="SM00267">
    <property type="entry name" value="GGDEF"/>
    <property type="match status" value="1"/>
</dbReference>
<feature type="transmembrane region" description="Helical" evidence="2">
    <location>
        <begin position="355"/>
        <end position="377"/>
    </location>
</feature>
<keyword evidence="2" id="KW-1133">Transmembrane helix</keyword>
<dbReference type="Pfam" id="PF00990">
    <property type="entry name" value="GGDEF"/>
    <property type="match status" value="1"/>
</dbReference>
<dbReference type="PANTHER" id="PTHR44757">
    <property type="entry name" value="DIGUANYLATE CYCLASE DGCP"/>
    <property type="match status" value="1"/>
</dbReference>
<comment type="caution">
    <text evidence="5">The sequence shown here is derived from an EMBL/GenBank/DDBJ whole genome shotgun (WGS) entry which is preliminary data.</text>
</comment>
<evidence type="ECO:0000313" key="6">
    <source>
        <dbReference type="Proteomes" id="UP000262939"/>
    </source>
</evidence>
<dbReference type="InterPro" id="IPR000160">
    <property type="entry name" value="GGDEF_dom"/>
</dbReference>
<keyword evidence="1" id="KW-0175">Coiled coil</keyword>
<feature type="domain" description="EAL" evidence="3">
    <location>
        <begin position="625"/>
        <end position="877"/>
    </location>
</feature>
<dbReference type="PROSITE" id="PS50887">
    <property type="entry name" value="GGDEF"/>
    <property type="match status" value="1"/>
</dbReference>
<dbReference type="InterPro" id="IPR043128">
    <property type="entry name" value="Rev_trsase/Diguanyl_cyclase"/>
</dbReference>
<dbReference type="SUPFAM" id="SSF55073">
    <property type="entry name" value="Nucleotide cyclase"/>
    <property type="match status" value="1"/>
</dbReference>
<sequence>MFGFKNSLLRVNSEMFLIFSLLVLVFFSSAFKLTLVYGITFTFTSIFIFLVLRLFGLPLSILTSLLALIFVPRDFTSFAYHIILIIEVTFVGAFFYKGRKAKMFFVDALFWLTIGLAAVFFLNRTSLSGDALSFQICKDIINGFFNVLIADMLLAYFPFYKLLKSVKLNKNNVSIHQFLTHITLISILIPFFLSVVTNSWNLHDFLANNSLRQAENSVIRIEKEMLLWKEDDLKKLSSYGSFQMSKLNEVVKRNKSPEFDISILNLRNNIIASSSHVVSLKKKYDWRNMYKVKKVSNDVYEVLPKGQDDVLPIVKWEAGKYVYVKHIDSLPLKVIIEFPISQYQKQIYKDFLDQLGFSLLFALCTVILVLAVSRILMNNLKQLTIVTTGLPQKLFKLEMVEWPQSYVAEFRLLTQNLMKMSDKLKELFQESHEMNRQLRDRTKKIKESEDKLHQLAFYDVLTRLPNRLHFQTYVKTLIKNNATKHLAIIFIDLNQFKRINDTLGHDAGDTLLQLTASKLGTLHNNKREVFRLGGDEFVIVHCVESQEEVTGTLEQILKEFSTCFPIQGQMLYITASLGISMYPEDGTDLDTLVKCADTAMYISKEKGGNVPQFFNESMRNRFQERLLIENALREAVEKGCFELFYQPKTGAGKVTSMEALLRWQDPVLGFVSPSTFIPIAEEIGLILQIDEWSLVQACRQNKRWHDQGLKRIPISANLSAKHFQQDYLVSMIEKVLDESGMAPEYLKLEITESVFINNPKHVAEVIHKLKSLGVLISIDDFGKGYSSLYQLLQLPIDEIKIDRQFIKDIDHNEKKALLVASILDIARGLQLNVVAEGVETEKEKDLLVQMGCDELQGYLFSRPINEKHMVKFLSVEDKSVANSF</sequence>
<dbReference type="InterPro" id="IPR052155">
    <property type="entry name" value="Biofilm_reg_signaling"/>
</dbReference>
<dbReference type="EMBL" id="QVTD01000016">
    <property type="protein sequence ID" value="RFU61253.1"/>
    <property type="molecule type" value="Genomic_DNA"/>
</dbReference>
<keyword evidence="2" id="KW-0472">Membrane</keyword>
<evidence type="ECO:0000259" key="3">
    <source>
        <dbReference type="PROSITE" id="PS50883"/>
    </source>
</evidence>
<feature type="transmembrane region" description="Helical" evidence="2">
    <location>
        <begin position="143"/>
        <end position="163"/>
    </location>
</feature>
<dbReference type="Proteomes" id="UP000262939">
    <property type="component" value="Unassembled WGS sequence"/>
</dbReference>
<reference evidence="5 6" key="1">
    <citation type="submission" date="2018-08" db="EMBL/GenBank/DDBJ databases">
        <title>Bacillus chawlae sp. nov., Bacillus glennii sp. nov., and Bacillus saganii sp. nov. Isolated from the Vehicle Assembly Building at Kennedy Space Center where the Viking Spacecraft were Assembled.</title>
        <authorList>
            <person name="Seuylemezian A."/>
            <person name="Vaishampayan P."/>
        </authorList>
    </citation>
    <scope>NUCLEOTIDE SEQUENCE [LARGE SCALE GENOMIC DNA]</scope>
    <source>
        <strain evidence="5 6">V44-8</strain>
    </source>
</reference>
<name>A0A372L7K7_9BACI</name>
<evidence type="ECO:0000256" key="1">
    <source>
        <dbReference type="SAM" id="Coils"/>
    </source>
</evidence>
<dbReference type="Gene3D" id="3.20.20.450">
    <property type="entry name" value="EAL domain"/>
    <property type="match status" value="1"/>
</dbReference>
<dbReference type="OrthoDB" id="9759607at2"/>
<accession>A0A372L7K7</accession>
<dbReference type="CDD" id="cd01949">
    <property type="entry name" value="GGDEF"/>
    <property type="match status" value="1"/>
</dbReference>
<dbReference type="PROSITE" id="PS50883">
    <property type="entry name" value="EAL"/>
    <property type="match status" value="1"/>
</dbReference>
<dbReference type="Pfam" id="PF00563">
    <property type="entry name" value="EAL"/>
    <property type="match status" value="1"/>
</dbReference>
<dbReference type="InterPro" id="IPR001633">
    <property type="entry name" value="EAL_dom"/>
</dbReference>
<feature type="transmembrane region" description="Helical" evidence="2">
    <location>
        <begin position="46"/>
        <end position="71"/>
    </location>
</feature>
<gene>
    <name evidence="5" type="ORF">D0466_18740</name>
</gene>
<dbReference type="NCBIfam" id="TIGR00254">
    <property type="entry name" value="GGDEF"/>
    <property type="match status" value="1"/>
</dbReference>
<dbReference type="SUPFAM" id="SSF141868">
    <property type="entry name" value="EAL domain-like"/>
    <property type="match status" value="1"/>
</dbReference>
<dbReference type="PANTHER" id="PTHR44757:SF2">
    <property type="entry name" value="BIOFILM ARCHITECTURE MAINTENANCE PROTEIN MBAA"/>
    <property type="match status" value="1"/>
</dbReference>
<protein>
    <submittedName>
        <fullName evidence="5">EAL domain-containing protein</fullName>
    </submittedName>
</protein>
<dbReference type="CDD" id="cd01948">
    <property type="entry name" value="EAL"/>
    <property type="match status" value="1"/>
</dbReference>
<feature type="domain" description="GGDEF" evidence="4">
    <location>
        <begin position="484"/>
        <end position="616"/>
    </location>
</feature>
<dbReference type="InterPro" id="IPR035919">
    <property type="entry name" value="EAL_sf"/>
</dbReference>
<evidence type="ECO:0000313" key="5">
    <source>
        <dbReference type="EMBL" id="RFU61253.1"/>
    </source>
</evidence>
<dbReference type="SMART" id="SM00052">
    <property type="entry name" value="EAL"/>
    <property type="match status" value="1"/>
</dbReference>
<feature type="transmembrane region" description="Helical" evidence="2">
    <location>
        <begin position="175"/>
        <end position="196"/>
    </location>
</feature>
<dbReference type="RefSeq" id="WP_117324057.1">
    <property type="nucleotide sequence ID" value="NZ_QVTD01000016.1"/>
</dbReference>
<evidence type="ECO:0000259" key="4">
    <source>
        <dbReference type="PROSITE" id="PS50887"/>
    </source>
</evidence>
<dbReference type="InterPro" id="IPR029787">
    <property type="entry name" value="Nucleotide_cyclase"/>
</dbReference>
<feature type="coiled-coil region" evidence="1">
    <location>
        <begin position="410"/>
        <end position="437"/>
    </location>
</feature>
<evidence type="ECO:0000256" key="2">
    <source>
        <dbReference type="SAM" id="Phobius"/>
    </source>
</evidence>
<keyword evidence="6" id="KW-1185">Reference proteome</keyword>
<feature type="transmembrane region" description="Helical" evidence="2">
    <location>
        <begin position="78"/>
        <end position="96"/>
    </location>
</feature>
<dbReference type="AlphaFoldDB" id="A0A372L7K7"/>
<dbReference type="Gene3D" id="3.30.70.270">
    <property type="match status" value="1"/>
</dbReference>